<feature type="transmembrane region" description="Helical" evidence="1">
    <location>
        <begin position="42"/>
        <end position="63"/>
    </location>
</feature>
<proteinExistence type="predicted"/>
<keyword evidence="1" id="KW-0472">Membrane</keyword>
<evidence type="ECO:0000313" key="2">
    <source>
        <dbReference type="EMBL" id="KAL2740668.1"/>
    </source>
</evidence>
<comment type="caution">
    <text evidence="2">The sequence shown here is derived from an EMBL/GenBank/DDBJ whole genome shotgun (WGS) entry which is preliminary data.</text>
</comment>
<evidence type="ECO:0000313" key="3">
    <source>
        <dbReference type="Proteomes" id="UP001607302"/>
    </source>
</evidence>
<accession>A0ABD2C6J0</accession>
<dbReference type="Proteomes" id="UP001607302">
    <property type="component" value="Unassembled WGS sequence"/>
</dbReference>
<organism evidence="2 3">
    <name type="scientific">Vespula squamosa</name>
    <name type="common">Southern yellow jacket</name>
    <name type="synonym">Wasp</name>
    <dbReference type="NCBI Taxonomy" id="30214"/>
    <lineage>
        <taxon>Eukaryota</taxon>
        <taxon>Metazoa</taxon>
        <taxon>Ecdysozoa</taxon>
        <taxon>Arthropoda</taxon>
        <taxon>Hexapoda</taxon>
        <taxon>Insecta</taxon>
        <taxon>Pterygota</taxon>
        <taxon>Neoptera</taxon>
        <taxon>Endopterygota</taxon>
        <taxon>Hymenoptera</taxon>
        <taxon>Apocrita</taxon>
        <taxon>Aculeata</taxon>
        <taxon>Vespoidea</taxon>
        <taxon>Vespidae</taxon>
        <taxon>Vespinae</taxon>
        <taxon>Vespula</taxon>
    </lineage>
</organism>
<sequence length="97" mass="11609">MSQAFSNTAFIKNRCEEQYNIIPQKLYNIYNLFKIFVASSSLIKKFVITCTIINPKIILFYLLQFKNHLEAEKRIMYFFITLHNYFIAVHIVLSIMF</sequence>
<reference evidence="2 3" key="1">
    <citation type="journal article" date="2024" name="Ann. Entomol. Soc. Am.">
        <title>Genomic analyses of the southern and eastern yellowjacket wasps (Hymenoptera: Vespidae) reveal evolutionary signatures of social life.</title>
        <authorList>
            <person name="Catto M.A."/>
            <person name="Caine P.B."/>
            <person name="Orr S.E."/>
            <person name="Hunt B.G."/>
            <person name="Goodisman M.A.D."/>
        </authorList>
    </citation>
    <scope>NUCLEOTIDE SEQUENCE [LARGE SCALE GENOMIC DNA]</scope>
    <source>
        <strain evidence="2">233</strain>
        <tissue evidence="2">Head and thorax</tissue>
    </source>
</reference>
<gene>
    <name evidence="2" type="ORF">V1478_000809</name>
</gene>
<keyword evidence="1" id="KW-1133">Transmembrane helix</keyword>
<dbReference type="EMBL" id="JAUDFV010000020">
    <property type="protein sequence ID" value="KAL2740668.1"/>
    <property type="molecule type" value="Genomic_DNA"/>
</dbReference>
<keyword evidence="3" id="KW-1185">Reference proteome</keyword>
<protein>
    <submittedName>
        <fullName evidence="2">Uncharacterized protein</fullName>
    </submittedName>
</protein>
<evidence type="ECO:0000256" key="1">
    <source>
        <dbReference type="SAM" id="Phobius"/>
    </source>
</evidence>
<dbReference type="AlphaFoldDB" id="A0ABD2C6J0"/>
<feature type="transmembrane region" description="Helical" evidence="1">
    <location>
        <begin position="75"/>
        <end position="96"/>
    </location>
</feature>
<keyword evidence="1" id="KW-0812">Transmembrane</keyword>
<name>A0ABD2C6J0_VESSQ</name>